<gene>
    <name evidence="1" type="ORF">BJ970_007277</name>
</gene>
<organism evidence="1 2">
    <name type="scientific">Saccharopolyspora phatthalungensis</name>
    <dbReference type="NCBI Taxonomy" id="664693"/>
    <lineage>
        <taxon>Bacteria</taxon>
        <taxon>Bacillati</taxon>
        <taxon>Actinomycetota</taxon>
        <taxon>Actinomycetes</taxon>
        <taxon>Pseudonocardiales</taxon>
        <taxon>Pseudonocardiaceae</taxon>
        <taxon>Saccharopolyspora</taxon>
    </lineage>
</organism>
<dbReference type="RefSeq" id="WP_184732194.1">
    <property type="nucleotide sequence ID" value="NZ_JACHIW010000002.1"/>
</dbReference>
<keyword evidence="2" id="KW-1185">Reference proteome</keyword>
<reference evidence="1 2" key="1">
    <citation type="submission" date="2020-08" db="EMBL/GenBank/DDBJ databases">
        <title>Sequencing the genomes of 1000 actinobacteria strains.</title>
        <authorList>
            <person name="Klenk H.-P."/>
        </authorList>
    </citation>
    <scope>NUCLEOTIDE SEQUENCE [LARGE SCALE GENOMIC DNA]</scope>
    <source>
        <strain evidence="1 2">DSM 45584</strain>
    </source>
</reference>
<accession>A0A840QJV2</accession>
<dbReference type="EMBL" id="JACHIW010000002">
    <property type="protein sequence ID" value="MBB5159678.1"/>
    <property type="molecule type" value="Genomic_DNA"/>
</dbReference>
<evidence type="ECO:0000313" key="1">
    <source>
        <dbReference type="EMBL" id="MBB5159678.1"/>
    </source>
</evidence>
<sequence length="259" mass="29239">MDEHTKTVLASLEHRAQQRDDLEAAWQAATGALEILLWCDEFSRAAALTEQLLRDLGQEGTDLDLQLMPFTTVFLAAEAYAGEPALPRLQAAKASLPSHTELGAHFGQVTDEIRASSVLELLSWPRPWNESGRPPGRQDRKLLERDWTTLTGLDRDALWDVAQRSNDFGLAERIAETLQAAPTRWPCVVWFAKWLVHDNQVDRAAEVLRAGPQTYFSYAWWSLLPTEPPTDPDLRRALTDEVRAVYLTGIRDPFREPAL</sequence>
<protein>
    <submittedName>
        <fullName evidence="1">Uncharacterized protein</fullName>
    </submittedName>
</protein>
<comment type="caution">
    <text evidence="1">The sequence shown here is derived from an EMBL/GenBank/DDBJ whole genome shotgun (WGS) entry which is preliminary data.</text>
</comment>
<evidence type="ECO:0000313" key="2">
    <source>
        <dbReference type="Proteomes" id="UP000584374"/>
    </source>
</evidence>
<proteinExistence type="predicted"/>
<dbReference type="Proteomes" id="UP000584374">
    <property type="component" value="Unassembled WGS sequence"/>
</dbReference>
<name>A0A840QJV2_9PSEU</name>
<dbReference type="AlphaFoldDB" id="A0A840QJV2"/>